<dbReference type="Proteomes" id="UP001597349">
    <property type="component" value="Unassembled WGS sequence"/>
</dbReference>
<organism evidence="1 2">
    <name type="scientific">Mesorhizobium calcicola</name>
    <dbReference type="NCBI Taxonomy" id="1300310"/>
    <lineage>
        <taxon>Bacteria</taxon>
        <taxon>Pseudomonadati</taxon>
        <taxon>Pseudomonadota</taxon>
        <taxon>Alphaproteobacteria</taxon>
        <taxon>Hyphomicrobiales</taxon>
        <taxon>Phyllobacteriaceae</taxon>
        <taxon>Mesorhizobium</taxon>
    </lineage>
</organism>
<evidence type="ECO:0000313" key="1">
    <source>
        <dbReference type="EMBL" id="MFD2053203.1"/>
    </source>
</evidence>
<protein>
    <submittedName>
        <fullName evidence="1">Uncharacterized protein</fullName>
    </submittedName>
</protein>
<keyword evidence="2" id="KW-1185">Reference proteome</keyword>
<accession>A0ABW4WB38</accession>
<proteinExistence type="predicted"/>
<evidence type="ECO:0000313" key="2">
    <source>
        <dbReference type="Proteomes" id="UP001597349"/>
    </source>
</evidence>
<sequence length="464" mass="50431">MSDRPSAFRKDAVLARLAEQFNVAQFVSFAPKAGAPIQQFARLAGLPADQHFDTPAEAIGALYLRSVEGTLNVRSFNEHRPQSAEFLYGLSSPLDVVAAVERLSAAGWFTIVNETIDVSDGGVSGVILDDIVEFGPDVTPRGVEKAGFATLRSDWARRLFDIVYGFGPDFASAKSARLEFSLHPKPRGYRQSHVIYWEFGENEAMHAADVEPRWPNGFSRLLGDKAYGLLIGHLAGVPVPRTTVISRRVAPFSFGESTGTREIWTRTCPTEQVPGHFTTVRGWTDPFKLLNAEDPDHRAIASVIAQEGVPATWSGAAICDAEGNLHVEGVLGAGDAFMLGKKAPQELPPEVLSAVETLYQRTSAQLGAVRFEWAYDGRTAWLLQLHKGRSVSSGATIVPGEAAEWKSFDVRDGLEALRVALTMIPFGHGLILEGEVGLTSHIADVVRQASVPTRMRLVADQDSN</sequence>
<name>A0ABW4WB38_9HYPH</name>
<reference evidence="2" key="1">
    <citation type="journal article" date="2019" name="Int. J. Syst. Evol. Microbiol.">
        <title>The Global Catalogue of Microorganisms (GCM) 10K type strain sequencing project: providing services to taxonomists for standard genome sequencing and annotation.</title>
        <authorList>
            <consortium name="The Broad Institute Genomics Platform"/>
            <consortium name="The Broad Institute Genome Sequencing Center for Infectious Disease"/>
            <person name="Wu L."/>
            <person name="Ma J."/>
        </authorList>
    </citation>
    <scope>NUCLEOTIDE SEQUENCE [LARGE SCALE GENOMIC DNA]</scope>
    <source>
        <strain evidence="2">CGMCC 1.16226</strain>
    </source>
</reference>
<dbReference type="EMBL" id="JBHUGY010000016">
    <property type="protein sequence ID" value="MFD2053203.1"/>
    <property type="molecule type" value="Genomic_DNA"/>
</dbReference>
<gene>
    <name evidence="1" type="ORF">ACFSQT_08820</name>
</gene>
<comment type="caution">
    <text evidence="1">The sequence shown here is derived from an EMBL/GenBank/DDBJ whole genome shotgun (WGS) entry which is preliminary data.</text>
</comment>
<dbReference type="RefSeq" id="WP_167392320.1">
    <property type="nucleotide sequence ID" value="NZ_JBHUGY010000016.1"/>
</dbReference>